<accession>A0A5C6AYY7</accession>
<evidence type="ECO:0000313" key="2">
    <source>
        <dbReference type="Proteomes" id="UP000320735"/>
    </source>
</evidence>
<organism evidence="1 2">
    <name type="scientific">Symmachiella macrocystis</name>
    <dbReference type="NCBI Taxonomy" id="2527985"/>
    <lineage>
        <taxon>Bacteria</taxon>
        <taxon>Pseudomonadati</taxon>
        <taxon>Planctomycetota</taxon>
        <taxon>Planctomycetia</taxon>
        <taxon>Planctomycetales</taxon>
        <taxon>Planctomycetaceae</taxon>
        <taxon>Symmachiella</taxon>
    </lineage>
</organism>
<comment type="caution">
    <text evidence="1">The sequence shown here is derived from an EMBL/GenBank/DDBJ whole genome shotgun (WGS) entry which is preliminary data.</text>
</comment>
<gene>
    <name evidence="1" type="ORF">CA54_60880</name>
</gene>
<dbReference type="Proteomes" id="UP000320735">
    <property type="component" value="Unassembled WGS sequence"/>
</dbReference>
<protein>
    <submittedName>
        <fullName evidence="1">Uncharacterized protein</fullName>
    </submittedName>
</protein>
<dbReference type="EMBL" id="SJPP01000005">
    <property type="protein sequence ID" value="TWU04206.1"/>
    <property type="molecule type" value="Genomic_DNA"/>
</dbReference>
<dbReference type="AlphaFoldDB" id="A0A5C6AYY7"/>
<proteinExistence type="predicted"/>
<evidence type="ECO:0000313" key="1">
    <source>
        <dbReference type="EMBL" id="TWU04206.1"/>
    </source>
</evidence>
<keyword evidence="2" id="KW-1185">Reference proteome</keyword>
<reference evidence="1 2" key="1">
    <citation type="submission" date="2019-02" db="EMBL/GenBank/DDBJ databases">
        <title>Deep-cultivation of Planctomycetes and their phenomic and genomic characterization uncovers novel biology.</title>
        <authorList>
            <person name="Wiegand S."/>
            <person name="Jogler M."/>
            <person name="Boedeker C."/>
            <person name="Pinto D."/>
            <person name="Vollmers J."/>
            <person name="Rivas-Marin E."/>
            <person name="Kohn T."/>
            <person name="Peeters S.H."/>
            <person name="Heuer A."/>
            <person name="Rast P."/>
            <person name="Oberbeckmann S."/>
            <person name="Bunk B."/>
            <person name="Jeske O."/>
            <person name="Meyerdierks A."/>
            <person name="Storesund J.E."/>
            <person name="Kallscheuer N."/>
            <person name="Luecker S."/>
            <person name="Lage O.M."/>
            <person name="Pohl T."/>
            <person name="Merkel B.J."/>
            <person name="Hornburger P."/>
            <person name="Mueller R.-W."/>
            <person name="Bruemmer F."/>
            <person name="Labrenz M."/>
            <person name="Spormann A.M."/>
            <person name="Op Den Camp H."/>
            <person name="Overmann J."/>
            <person name="Amann R."/>
            <person name="Jetten M.S.M."/>
            <person name="Mascher T."/>
            <person name="Medema M.H."/>
            <person name="Devos D.P."/>
            <person name="Kaster A.-K."/>
            <person name="Ovreas L."/>
            <person name="Rohde M."/>
            <person name="Galperin M.Y."/>
            <person name="Jogler C."/>
        </authorList>
    </citation>
    <scope>NUCLEOTIDE SEQUENCE [LARGE SCALE GENOMIC DNA]</scope>
    <source>
        <strain evidence="1 2">CA54</strain>
    </source>
</reference>
<sequence>MGGADSPMHCSDISSSPNQVAGMRMLNKSALRTSRFTGQLHLAKTHEGLSCVCALQSLLSVKKVQLLNLARNDPCKELV</sequence>
<name>A0A5C6AYY7_9PLAN</name>